<organism evidence="2 3">
    <name type="scientific">Crenothrix polyspora</name>
    <dbReference type="NCBI Taxonomy" id="360316"/>
    <lineage>
        <taxon>Bacteria</taxon>
        <taxon>Pseudomonadati</taxon>
        <taxon>Pseudomonadota</taxon>
        <taxon>Gammaproteobacteria</taxon>
        <taxon>Methylococcales</taxon>
        <taxon>Crenotrichaceae</taxon>
        <taxon>Crenothrix</taxon>
    </lineage>
</organism>
<dbReference type="EMBL" id="FUKJ01000001">
    <property type="protein sequence ID" value="SJM88957.1"/>
    <property type="molecule type" value="Genomic_DNA"/>
</dbReference>
<dbReference type="OrthoDB" id="9793109at2"/>
<gene>
    <name evidence="2" type="ORF">CRENPOLYSF2_10005</name>
</gene>
<dbReference type="RefSeq" id="WP_087145419.1">
    <property type="nucleotide sequence ID" value="NZ_FUKJ01000001.1"/>
</dbReference>
<dbReference type="Gene3D" id="3.30.460.10">
    <property type="entry name" value="Beta Polymerase, domain 2"/>
    <property type="match status" value="1"/>
</dbReference>
<dbReference type="AlphaFoldDB" id="A0A1R4GY53"/>
<dbReference type="InterPro" id="IPR043519">
    <property type="entry name" value="NT_sf"/>
</dbReference>
<dbReference type="NCBIfam" id="NF047752">
    <property type="entry name" value="MntA_antitoxin"/>
    <property type="match status" value="1"/>
</dbReference>
<dbReference type="Proteomes" id="UP000195442">
    <property type="component" value="Unassembled WGS sequence"/>
</dbReference>
<dbReference type="PANTHER" id="PTHR43852:SF2">
    <property type="entry name" value="PROTEIN ADENYLYLTRANSFERASE MNTA"/>
    <property type="match status" value="1"/>
</dbReference>
<dbReference type="Pfam" id="PF18765">
    <property type="entry name" value="Polbeta"/>
    <property type="match status" value="1"/>
</dbReference>
<reference evidence="3" key="1">
    <citation type="submission" date="2017-02" db="EMBL/GenBank/DDBJ databases">
        <authorList>
            <person name="Daims H."/>
        </authorList>
    </citation>
    <scope>NUCLEOTIDE SEQUENCE [LARGE SCALE GENOMIC DNA]</scope>
</reference>
<accession>A0A1R4GY53</accession>
<dbReference type="PANTHER" id="PTHR43852">
    <property type="entry name" value="NUCLEOTIDYLTRANSFERASE"/>
    <property type="match status" value="1"/>
</dbReference>
<feature type="domain" description="Polymerase beta nucleotidyltransferase" evidence="1">
    <location>
        <begin position="7"/>
        <end position="97"/>
    </location>
</feature>
<keyword evidence="3" id="KW-1185">Reference proteome</keyword>
<dbReference type="CDD" id="cd05403">
    <property type="entry name" value="NT_KNTase_like"/>
    <property type="match status" value="1"/>
</dbReference>
<evidence type="ECO:0000313" key="3">
    <source>
        <dbReference type="Proteomes" id="UP000195442"/>
    </source>
</evidence>
<evidence type="ECO:0000313" key="2">
    <source>
        <dbReference type="EMBL" id="SJM88957.1"/>
    </source>
</evidence>
<proteinExistence type="predicted"/>
<dbReference type="InterPro" id="IPR052930">
    <property type="entry name" value="TA_antitoxin_MntA"/>
</dbReference>
<name>A0A1R4GY53_9GAMM</name>
<evidence type="ECO:0000259" key="1">
    <source>
        <dbReference type="Pfam" id="PF18765"/>
    </source>
</evidence>
<protein>
    <submittedName>
        <fullName evidence="2">Putative DNA polymerase, beta domain protein region</fullName>
    </submittedName>
</protein>
<dbReference type="InterPro" id="IPR041633">
    <property type="entry name" value="Polbeta"/>
</dbReference>
<sequence>MDTDKEKKLTTWLIEHTEVEMAILFGSYAKGTENNHSDIDLAIQLSSGKTIQAEQKLNYLTQLVKLLETDIDLIDLRKVGQPLLAQIIKYGEQLKGQQAHYIELAIKNINTTQDFMPYIERMMTERRKRWLTNG</sequence>
<dbReference type="SUPFAM" id="SSF81301">
    <property type="entry name" value="Nucleotidyltransferase"/>
    <property type="match status" value="1"/>
</dbReference>